<dbReference type="Gene3D" id="3.40.50.150">
    <property type="entry name" value="Vaccinia Virus protein VP39"/>
    <property type="match status" value="1"/>
</dbReference>
<keyword evidence="2 7" id="KW-0808">Transferase</keyword>
<dbReference type="RefSeq" id="WP_132630418.1">
    <property type="nucleotide sequence ID" value="NZ_SMLD01000025.1"/>
</dbReference>
<evidence type="ECO:0000313" key="8">
    <source>
        <dbReference type="Proteomes" id="UP000295136"/>
    </source>
</evidence>
<dbReference type="EMBL" id="SMLD01000025">
    <property type="protein sequence ID" value="TDE55915.1"/>
    <property type="molecule type" value="Genomic_DNA"/>
</dbReference>
<evidence type="ECO:0000256" key="4">
    <source>
        <dbReference type="PIRSR" id="PIRSR005739-1"/>
    </source>
</evidence>
<dbReference type="GO" id="GO:0032259">
    <property type="term" value="P:methylation"/>
    <property type="evidence" value="ECO:0007669"/>
    <property type="project" value="UniProtKB-KW"/>
</dbReference>
<dbReference type="InterPro" id="IPR012967">
    <property type="entry name" value="COMT_dimerisation"/>
</dbReference>
<proteinExistence type="predicted"/>
<dbReference type="Gene3D" id="1.10.287.1350">
    <property type="match status" value="1"/>
</dbReference>
<reference evidence="7 8" key="1">
    <citation type="submission" date="2019-03" db="EMBL/GenBank/DDBJ databases">
        <title>Draft genome sequences of novel Actinobacteria.</title>
        <authorList>
            <person name="Sahin N."/>
            <person name="Ay H."/>
            <person name="Saygin H."/>
        </authorList>
    </citation>
    <scope>NUCLEOTIDE SEQUENCE [LARGE SCALE GENOMIC DNA]</scope>
    <source>
        <strain evidence="7 8">6K102</strain>
    </source>
</reference>
<evidence type="ECO:0000259" key="6">
    <source>
        <dbReference type="Pfam" id="PF08100"/>
    </source>
</evidence>
<dbReference type="InterPro" id="IPR036388">
    <property type="entry name" value="WH-like_DNA-bd_sf"/>
</dbReference>
<organism evidence="7 8">
    <name type="scientific">Nonomuraea mesophila</name>
    <dbReference type="NCBI Taxonomy" id="2530382"/>
    <lineage>
        <taxon>Bacteria</taxon>
        <taxon>Bacillati</taxon>
        <taxon>Actinomycetota</taxon>
        <taxon>Actinomycetes</taxon>
        <taxon>Streptosporangiales</taxon>
        <taxon>Streptosporangiaceae</taxon>
        <taxon>Nonomuraea</taxon>
    </lineage>
</organism>
<dbReference type="Gene3D" id="1.10.10.10">
    <property type="entry name" value="Winged helix-like DNA-binding domain superfamily/Winged helix DNA-binding domain"/>
    <property type="match status" value="1"/>
</dbReference>
<keyword evidence="8" id="KW-1185">Reference proteome</keyword>
<dbReference type="InterPro" id="IPR029063">
    <property type="entry name" value="SAM-dependent_MTases_sf"/>
</dbReference>
<dbReference type="PANTHER" id="PTHR43712:SF2">
    <property type="entry name" value="O-METHYLTRANSFERASE CICE"/>
    <property type="match status" value="1"/>
</dbReference>
<dbReference type="AlphaFoldDB" id="A0A4R5FRV3"/>
<protein>
    <submittedName>
        <fullName evidence="7">Methyltransferase</fullName>
    </submittedName>
</protein>
<keyword evidence="3" id="KW-0949">S-adenosyl-L-methionine</keyword>
<dbReference type="PIRSF" id="PIRSF005739">
    <property type="entry name" value="O-mtase"/>
    <property type="match status" value="1"/>
</dbReference>
<dbReference type="GO" id="GO:0046983">
    <property type="term" value="F:protein dimerization activity"/>
    <property type="evidence" value="ECO:0007669"/>
    <property type="project" value="InterPro"/>
</dbReference>
<dbReference type="Pfam" id="PF08100">
    <property type="entry name" value="Dimerisation"/>
    <property type="match status" value="1"/>
</dbReference>
<dbReference type="SUPFAM" id="SSF46785">
    <property type="entry name" value="Winged helix' DNA-binding domain"/>
    <property type="match status" value="1"/>
</dbReference>
<dbReference type="GO" id="GO:0008171">
    <property type="term" value="F:O-methyltransferase activity"/>
    <property type="evidence" value="ECO:0007669"/>
    <property type="project" value="InterPro"/>
</dbReference>
<feature type="active site" description="Proton acceptor" evidence="4">
    <location>
        <position position="250"/>
    </location>
</feature>
<dbReference type="PROSITE" id="PS51683">
    <property type="entry name" value="SAM_OMT_II"/>
    <property type="match status" value="1"/>
</dbReference>
<dbReference type="InterPro" id="IPR016461">
    <property type="entry name" value="COMT-like"/>
</dbReference>
<dbReference type="Proteomes" id="UP000295136">
    <property type="component" value="Unassembled WGS sequence"/>
</dbReference>
<evidence type="ECO:0000256" key="2">
    <source>
        <dbReference type="ARBA" id="ARBA00022679"/>
    </source>
</evidence>
<dbReference type="SUPFAM" id="SSF53335">
    <property type="entry name" value="S-adenosyl-L-methionine-dependent methyltransferases"/>
    <property type="match status" value="1"/>
</dbReference>
<dbReference type="InterPro" id="IPR001077">
    <property type="entry name" value="COMT_C"/>
</dbReference>
<keyword evidence="1 7" id="KW-0489">Methyltransferase</keyword>
<comment type="caution">
    <text evidence="7">The sequence shown here is derived from an EMBL/GenBank/DDBJ whole genome shotgun (WGS) entry which is preliminary data.</text>
</comment>
<dbReference type="PANTHER" id="PTHR43712">
    <property type="entry name" value="PUTATIVE (AFU_ORTHOLOGUE AFUA_4G14580)-RELATED"/>
    <property type="match status" value="1"/>
</dbReference>
<evidence type="ECO:0000259" key="5">
    <source>
        <dbReference type="Pfam" id="PF00891"/>
    </source>
</evidence>
<evidence type="ECO:0000256" key="1">
    <source>
        <dbReference type="ARBA" id="ARBA00022603"/>
    </source>
</evidence>
<feature type="domain" description="O-methyltransferase dimerisation" evidence="6">
    <location>
        <begin position="17"/>
        <end position="89"/>
    </location>
</feature>
<evidence type="ECO:0000256" key="3">
    <source>
        <dbReference type="ARBA" id="ARBA00022691"/>
    </source>
</evidence>
<accession>A0A4R5FRV3</accession>
<gene>
    <name evidence="7" type="ORF">E1295_12475</name>
</gene>
<sequence length="341" mass="37554">MIESTQQPVSPAEAVFRLSNGMSVAAIVLAAARLRIADAVGDGPRSVSDIAARLGADEDALTRMLRALAAFGIFRQVDPTTYVHTEMSLAMRTDHPERLHDRLMTGGDWGWTMWGRLPEAIRTGERAFDKEYGTDFFAYLDADPDAQDMIYNGVTAWSDQMLPSIVDALDLTGVRTFADMGGGKGALLRLLLQRHPHVEGLLYEDERTLRVVMDDLRTGELASRCRLASGDFFEKVEHAADLYLFKLTLHMYDDEKVARALRNCAAAAAPGARVVIADPLLTDPPQHPFAPSMDLHMLLVMGGRERTESGYRAVFERAGLRFRGVTPTDSVLFLAEGEVVG</sequence>
<dbReference type="InterPro" id="IPR036390">
    <property type="entry name" value="WH_DNA-bd_sf"/>
</dbReference>
<dbReference type="Pfam" id="PF00891">
    <property type="entry name" value="Methyltransf_2"/>
    <property type="match status" value="1"/>
</dbReference>
<name>A0A4R5FRV3_9ACTN</name>
<evidence type="ECO:0000313" key="7">
    <source>
        <dbReference type="EMBL" id="TDE55915.1"/>
    </source>
</evidence>
<feature type="domain" description="O-methyltransferase C-terminal" evidence="5">
    <location>
        <begin position="114"/>
        <end position="320"/>
    </location>
</feature>